<sequence>MRIGLDVGSTTLKCVVLNEQNEVLFKKYERHLSRIVEKSVEMLREVAEQFPNEKVLLSISGSAGMGLAERSDIQFVQEVYATRIAVNRLVPGTDAVIELGGEDAKILFLTDGNNASGLEVRMNGSCAGGTGAFIDQMATLLNITPDALNTLSKEHEKIYTIASRCGVFAKSDIQPLLNQGAQKKDVAASILYAVVNQTVAGLAQGREIAGKVVYLGGPMTFLSELRVAFDKTLGITGICPENSLYFVALGAAFAADGNETTLAEIINRIAHYTAKEEYRACPPLFKDKADYEAFTKRHLNAGVKVRDTLEDGEPVYIGIDAGSTTVKAVVTDKDGNIVCSRYMSNSGNPVPLMREFLLEVYTRFPQAKICACAATGYGEDIIKNAFSVDYGIVETMAHFYAARAFNPKVDFIIDIGGQDIKCFKVENGVIDDIFLNEACSSGCGSFLQTFAGALGYSIEDFAKLGLFADRPVDLGSRCTVFMNSSVKQAQKDGATVENISAGLSISVVKNALYKVIRAVDSKAIGREIVVQGGTFLNDAVLRAFEQEIGHDVIRPTIAGLMGAYGAALYAHEKAQAAGKATELSTLLSKEALEEFTHSVKAITCRGCSNSCKLTVNTFSGGRKFISGNRCEKPVTGVKSTEAQYNMFEEKRKLLARYTYKDTGKPVIGIPMGLNMYELLPFWYKFFTTLGYDVKTSPASNRQLYLKGQHTIPSDTACFPAKLMHGHVEALLDEGVDAVFYPCMTYNFDENLGDNHYNCPVVAYYPEVISSNIQKLKDTVFIGDYVGLHRRHDFPGKMYEILRRHFPNGTFTKKDVKKASDAAYAEYDLYMRAVRAIGDKFLALAEEQHKPVIVLAGRPYHVDPEINHGIDSLICDCGAVVVTEDAVACKEKKFPTKVLNQWTYHSRLYAAAKYVVDRADKRVNLIQLVSFGCGVDAITTDEVRGILHDGGKIYTQLKIDEITNLGAVRIRLRSLFAALDLQ</sequence>
<dbReference type="PANTHER" id="PTHR32329">
    <property type="entry name" value="BIFUNCTIONAL PROTEIN [INCLUDES 2-HYDROXYACYL-COA DEHYDRATASE (N-TER) AND ITS ACTIVATOR DOMAIN (C_TERM)-RELATED"/>
    <property type="match status" value="1"/>
</dbReference>
<evidence type="ECO:0000259" key="6">
    <source>
        <dbReference type="Pfam" id="PF09989"/>
    </source>
</evidence>
<evidence type="ECO:0000256" key="4">
    <source>
        <dbReference type="ARBA" id="ARBA00023014"/>
    </source>
</evidence>
<dbReference type="RefSeq" id="WP_349201657.1">
    <property type="nucleotide sequence ID" value="NZ_JAJEQC010000007.1"/>
</dbReference>
<accession>A0AAE3AK67</accession>
<evidence type="ECO:0000259" key="5">
    <source>
        <dbReference type="Pfam" id="PF01869"/>
    </source>
</evidence>
<dbReference type="CDD" id="cd24035">
    <property type="entry name" value="ASKHA_NBD_O66634-like_rpt2"/>
    <property type="match status" value="1"/>
</dbReference>
<dbReference type="InterPro" id="IPR002731">
    <property type="entry name" value="ATPase_BadF"/>
</dbReference>
<comment type="cofactor">
    <cofactor evidence="1">
        <name>[4Fe-4S] cluster</name>
        <dbReference type="ChEBI" id="CHEBI:49883"/>
    </cofactor>
</comment>
<dbReference type="EMBL" id="JAJEQC010000007">
    <property type="protein sequence ID" value="MCC2136992.1"/>
    <property type="molecule type" value="Genomic_DNA"/>
</dbReference>
<dbReference type="GO" id="GO:0051536">
    <property type="term" value="F:iron-sulfur cluster binding"/>
    <property type="evidence" value="ECO:0007669"/>
    <property type="project" value="UniProtKB-KW"/>
</dbReference>
<dbReference type="Gene3D" id="3.30.420.40">
    <property type="match status" value="4"/>
</dbReference>
<dbReference type="Pfam" id="PF01869">
    <property type="entry name" value="BcrAD_BadFG"/>
    <property type="match status" value="2"/>
</dbReference>
<name>A0AAE3AK67_9FIRM</name>
<reference evidence="7" key="1">
    <citation type="submission" date="2021-10" db="EMBL/GenBank/DDBJ databases">
        <title>Anaerobic single-cell dispensing facilitates the cultivation of human gut bacteria.</title>
        <authorList>
            <person name="Afrizal A."/>
        </authorList>
    </citation>
    <scope>NUCLEOTIDE SEQUENCE</scope>
    <source>
        <strain evidence="7">CLA-AA-H250</strain>
    </source>
</reference>
<evidence type="ECO:0000313" key="8">
    <source>
        <dbReference type="Proteomes" id="UP001199424"/>
    </source>
</evidence>
<evidence type="ECO:0000313" key="7">
    <source>
        <dbReference type="EMBL" id="MCC2136992.1"/>
    </source>
</evidence>
<evidence type="ECO:0000256" key="1">
    <source>
        <dbReference type="ARBA" id="ARBA00001966"/>
    </source>
</evidence>
<gene>
    <name evidence="7" type="ORF">LKD31_08160</name>
</gene>
<dbReference type="Proteomes" id="UP001199424">
    <property type="component" value="Unassembled WGS sequence"/>
</dbReference>
<dbReference type="NCBIfam" id="TIGR00241">
    <property type="entry name" value="CoA_E_activ"/>
    <property type="match status" value="1"/>
</dbReference>
<dbReference type="CDD" id="cd24034">
    <property type="entry name" value="ASKHA_NBD_O66634-like_rpt1"/>
    <property type="match status" value="1"/>
</dbReference>
<dbReference type="PANTHER" id="PTHR32329:SF4">
    <property type="entry name" value="ACTIVATOR OF 2-HYDROXYACYL-COA DEHYDRATASE"/>
    <property type="match status" value="1"/>
</dbReference>
<protein>
    <submittedName>
        <fullName evidence="7">Acyl-CoA dehydratase activase</fullName>
    </submittedName>
</protein>
<evidence type="ECO:0000256" key="3">
    <source>
        <dbReference type="ARBA" id="ARBA00023004"/>
    </source>
</evidence>
<dbReference type="SUPFAM" id="SSF53067">
    <property type="entry name" value="Actin-like ATPase domain"/>
    <property type="match status" value="2"/>
</dbReference>
<dbReference type="InterPro" id="IPR051805">
    <property type="entry name" value="Dehydratase_Activator_Redct"/>
</dbReference>
<keyword evidence="4" id="KW-0411">Iron-sulfur</keyword>
<keyword evidence="2" id="KW-0479">Metal-binding</keyword>
<dbReference type="InterPro" id="IPR008275">
    <property type="entry name" value="CoA_E_activase_dom"/>
</dbReference>
<dbReference type="InterPro" id="IPR043129">
    <property type="entry name" value="ATPase_NBD"/>
</dbReference>
<feature type="domain" description="ATPase BadF/BadG/BcrA/BcrD type" evidence="5">
    <location>
        <begin position="317"/>
        <end position="570"/>
    </location>
</feature>
<comment type="caution">
    <text evidence="7">The sequence shown here is derived from an EMBL/GenBank/DDBJ whole genome shotgun (WGS) entry which is preliminary data.</text>
</comment>
<dbReference type="Pfam" id="PF09989">
    <property type="entry name" value="DUF2229"/>
    <property type="match status" value="1"/>
</dbReference>
<dbReference type="GO" id="GO:0046872">
    <property type="term" value="F:metal ion binding"/>
    <property type="evidence" value="ECO:0007669"/>
    <property type="project" value="UniProtKB-KW"/>
</dbReference>
<feature type="domain" description="DUF2229" evidence="6">
    <location>
        <begin position="667"/>
        <end position="886"/>
    </location>
</feature>
<organism evidence="7 8">
    <name type="scientific">Hominenteromicrobium mulieris</name>
    <dbReference type="NCBI Taxonomy" id="2885357"/>
    <lineage>
        <taxon>Bacteria</taxon>
        <taxon>Bacillati</taxon>
        <taxon>Bacillota</taxon>
        <taxon>Clostridia</taxon>
        <taxon>Eubacteriales</taxon>
        <taxon>Oscillospiraceae</taxon>
        <taxon>Hominenteromicrobium</taxon>
    </lineage>
</organism>
<keyword evidence="8" id="KW-1185">Reference proteome</keyword>
<evidence type="ECO:0000256" key="2">
    <source>
        <dbReference type="ARBA" id="ARBA00022723"/>
    </source>
</evidence>
<dbReference type="AlphaFoldDB" id="A0AAE3AK67"/>
<keyword evidence="3" id="KW-0408">Iron</keyword>
<dbReference type="InterPro" id="IPR018709">
    <property type="entry name" value="CoA_activase_DUF2229"/>
</dbReference>
<proteinExistence type="predicted"/>
<feature type="domain" description="ATPase BadF/BadG/BcrA/BcrD type" evidence="5">
    <location>
        <begin position="3"/>
        <end position="254"/>
    </location>
</feature>